<evidence type="ECO:0008006" key="5">
    <source>
        <dbReference type="Google" id="ProtNLM"/>
    </source>
</evidence>
<dbReference type="PANTHER" id="PTHR21178">
    <property type="entry name" value="CILIA- AND FLAGELLA-ASSOCIATED PROTEIN 61"/>
    <property type="match status" value="1"/>
</dbReference>
<dbReference type="GO" id="GO:0016491">
    <property type="term" value="F:oxidoreductase activity"/>
    <property type="evidence" value="ECO:0007669"/>
    <property type="project" value="InterPro"/>
</dbReference>
<feature type="domain" description="CFAP61 dimerisation" evidence="3">
    <location>
        <begin position="1076"/>
        <end position="1198"/>
    </location>
</feature>
<dbReference type="Pfam" id="PF07992">
    <property type="entry name" value="Pyr_redox_2"/>
    <property type="match status" value="1"/>
</dbReference>
<evidence type="ECO:0000259" key="2">
    <source>
        <dbReference type="Pfam" id="PF16092"/>
    </source>
</evidence>
<organism evidence="4">
    <name type="scientific">Trypanosoma vivax (strain Y486)</name>
    <dbReference type="NCBI Taxonomy" id="1055687"/>
    <lineage>
        <taxon>Eukaryota</taxon>
        <taxon>Discoba</taxon>
        <taxon>Euglenozoa</taxon>
        <taxon>Kinetoplastea</taxon>
        <taxon>Metakinetoplastina</taxon>
        <taxon>Trypanosomatida</taxon>
        <taxon>Trypanosomatidae</taxon>
        <taxon>Trypanosoma</taxon>
        <taxon>Duttonella</taxon>
    </lineage>
</organism>
<dbReference type="InterPro" id="IPR032151">
    <property type="entry name" value="CFAP61_N"/>
</dbReference>
<accession>G0TXS8</accession>
<dbReference type="Pfam" id="PF16092">
    <property type="entry name" value="CFAP61_N"/>
    <property type="match status" value="1"/>
</dbReference>
<reference evidence="4" key="1">
    <citation type="journal article" date="2012" name="Proc. Natl. Acad. Sci. U.S.A.">
        <title>Antigenic diversity is generated by distinct evolutionary mechanisms in African trypanosome species.</title>
        <authorList>
            <person name="Jackson A.P."/>
            <person name="Berry A."/>
            <person name="Aslett M."/>
            <person name="Allison H.C."/>
            <person name="Burton P."/>
            <person name="Vavrova-Anderson J."/>
            <person name="Brown R."/>
            <person name="Browne H."/>
            <person name="Corton N."/>
            <person name="Hauser H."/>
            <person name="Gamble J."/>
            <person name="Gilderthorp R."/>
            <person name="Marcello L."/>
            <person name="McQuillan J."/>
            <person name="Otto T.D."/>
            <person name="Quail M.A."/>
            <person name="Sanders M.J."/>
            <person name="van Tonder A."/>
            <person name="Ginger M.L."/>
            <person name="Field M.C."/>
            <person name="Barry J.D."/>
            <person name="Hertz-Fowler C."/>
            <person name="Berriman M."/>
        </authorList>
    </citation>
    <scope>NUCLEOTIDE SEQUENCE</scope>
    <source>
        <strain evidence="4">Y486</strain>
    </source>
</reference>
<evidence type="ECO:0000259" key="3">
    <source>
        <dbReference type="Pfam" id="PF23150"/>
    </source>
</evidence>
<proteinExistence type="predicted"/>
<dbReference type="EMBL" id="HE573023">
    <property type="protein sequence ID" value="CCC48770.1"/>
    <property type="molecule type" value="Genomic_DNA"/>
</dbReference>
<feature type="domain" description="FAD/NAD(P)-binding" evidence="1">
    <location>
        <begin position="654"/>
        <end position="981"/>
    </location>
</feature>
<sequence length="1320" mass="149162">MLVSSELPMTFRFSRPSDARDVTDLRRLAAMVQCVPPLAVFPWRSEAEFTSLIERSVLCITAVSTITGKPAGFLCLDDKPHTPSLSPDEWENMLTSEMGNDERGESPIAPYNTLWIKSLICPHPGALQAGNYEYKGKTSTDIKRNLLIFSYTEEMLLRELLHVALSNTPQTVHLLVPFPEGQPYGPLEKVSSGLISVHGCPFLGSVLHIRSSRMVPQLLLRLGIVEDYDNYVVRILGGDGLITSVPEEFYLEELLKDQDKNNKVVVAEDVDTHKVVGIMCLEASIEDQQVISRQYSTELYGKLRPLRKQRLTTGVAQTPNIVKIKFFYIEPAYDLSAGQFLPFVFKEFPFAEYIVIVLPYSTEKPPFLSHFEHVPLRKYQPRNSKGDLVVPPDGLWIRCRYTADPVSAIVVRSDREVSDVSAFLTEQLVELGEHHKTALLEDVALSQRARGNSPESEEVHCTTMVFSFSSTTLEGVSEEESNKSVIGVASVRLLTVHDMYNLRANYDLDMFINYYTGAPRDYSETNVMLSPEDGRQVFFRDDVRGLLIRCFYVKPVYRSRIPFFLREILRHSRCEVAMLLGDKIITPFAPMLTFMLRIPPRRVLEKRQGTCSERAGSESPEKDQLTGKDVLALSCLFSATRRFLGDCKKLVHTRIIVVGAGSTGLTFIHRLLSVPYLCFTNLVLISNDGMPAHPNQQPRLWSVERMELLEREHMLLSVGNPVRVVHGSVVDIDTNHRYVAVDDGTYEPYDYVILTPGWQFGVPLAISRLQLGQQQQQQQSRGAVPPGILPLSGSSSVEKLMQFLHEFEANPQNISNIIVYGSGLDAFAAATSIVDLGFSPQRIVIVSPETTNPFFDSDVFECVKCMWSQLGANTMRGYQVSRMEYGDEGNTLNTVVVSRVVKPTSEGGRDGGARTSDAVEILCSLIVCCEDKDIDSHILSTLNRRSIVFDGRVTVEANYRTTDKYVYAAGPVAMFTRRYGTTPNFDDFNARDVGENLAEVMLGTLGFSEYWVPSLELNKSRGDEILAASDELYNKVLEENGSRAANYATKMGGLSEGQDMHEIAKQNQLMQQKKLPVYQTPIASRVRLPGMYQFFCCQCVFFNPKNCRRLLYSSIDDNKPNVEDLLGFQGNGHSQTTVPERPGHEEQSLLSIYVNKHTHIIDAVVYFGNGNPELHNYKCLVGMPQSLLNLIYRYEEGQSRLGAGGESSTRGLNLMEYLRSPKLEVIFYDRFVDFYKKLRIKMKQHEDVVDMKTRALDVMQDSCMITKEQRDEYLRELTDQRGEFARKVQCELIKFLHESKEYLPQIMYLPDIRNHVNKEG</sequence>
<dbReference type="InterPro" id="IPR036188">
    <property type="entry name" value="FAD/NAD-bd_sf"/>
</dbReference>
<evidence type="ECO:0000313" key="4">
    <source>
        <dbReference type="EMBL" id="CCC48770.1"/>
    </source>
</evidence>
<protein>
    <recommendedName>
        <fullName evidence="5">Cilia- and flagella-associated protein 61 N-terminal domain-containing protein</fullName>
    </recommendedName>
</protein>
<dbReference type="InterPro" id="IPR023753">
    <property type="entry name" value="FAD/NAD-binding_dom"/>
</dbReference>
<dbReference type="InterPro" id="IPR056299">
    <property type="entry name" value="CFAP61_dimer"/>
</dbReference>
<dbReference type="InterPro" id="IPR038884">
    <property type="entry name" value="CFAP61"/>
</dbReference>
<dbReference type="PANTHER" id="PTHR21178:SF8">
    <property type="entry name" value="CILIA- AND FLAGELLA-ASSOCIATED PROTEIN 61"/>
    <property type="match status" value="1"/>
</dbReference>
<gene>
    <name evidence="4" type="ORF">TVY486_0701130</name>
</gene>
<dbReference type="Pfam" id="PF23150">
    <property type="entry name" value="CFAP61_dimer"/>
    <property type="match status" value="1"/>
</dbReference>
<dbReference type="Gene3D" id="3.50.50.60">
    <property type="entry name" value="FAD/NAD(P)-binding domain"/>
    <property type="match status" value="2"/>
</dbReference>
<dbReference type="PRINTS" id="PR00368">
    <property type="entry name" value="FADPNR"/>
</dbReference>
<feature type="domain" description="Cilia- and flagella-associated protein 61 N-terminal" evidence="2">
    <location>
        <begin position="46"/>
        <end position="303"/>
    </location>
</feature>
<evidence type="ECO:0000259" key="1">
    <source>
        <dbReference type="Pfam" id="PF07992"/>
    </source>
</evidence>
<name>G0TXS8_TRYVY</name>
<dbReference type="VEuPathDB" id="TriTrypDB:TvY486_0701130"/>
<dbReference type="SUPFAM" id="SSF51905">
    <property type="entry name" value="FAD/NAD(P)-binding domain"/>
    <property type="match status" value="1"/>
</dbReference>